<gene>
    <name evidence="1" type="ORF">SDC9_201559</name>
</gene>
<name>A0A645IR93_9ZZZZ</name>
<comment type="caution">
    <text evidence="1">The sequence shown here is derived from an EMBL/GenBank/DDBJ whole genome shotgun (WGS) entry which is preliminary data.</text>
</comment>
<protein>
    <submittedName>
        <fullName evidence="1">Uncharacterized protein</fullName>
    </submittedName>
</protein>
<proteinExistence type="predicted"/>
<evidence type="ECO:0000313" key="1">
    <source>
        <dbReference type="EMBL" id="MPN53891.1"/>
    </source>
</evidence>
<reference evidence="1" key="1">
    <citation type="submission" date="2019-08" db="EMBL/GenBank/DDBJ databases">
        <authorList>
            <person name="Kucharzyk K."/>
            <person name="Murdoch R.W."/>
            <person name="Higgins S."/>
            <person name="Loffler F."/>
        </authorList>
    </citation>
    <scope>NUCLEOTIDE SEQUENCE</scope>
</reference>
<dbReference type="AlphaFoldDB" id="A0A645IR93"/>
<accession>A0A645IR93</accession>
<sequence length="134" mass="16395">MLVKKLEYLKSQYLKVSTDLNELKDMLVSRQFDWDYYKLNEEYECVENIYKEIQEYISKKNCIEKMILNSIKDAYCSESYKKWKEEYFSPNDLTIYGRLELKQLLYEKSYWELESELSFIDLINHLELDTVFPT</sequence>
<organism evidence="1">
    <name type="scientific">bioreactor metagenome</name>
    <dbReference type="NCBI Taxonomy" id="1076179"/>
    <lineage>
        <taxon>unclassified sequences</taxon>
        <taxon>metagenomes</taxon>
        <taxon>ecological metagenomes</taxon>
    </lineage>
</organism>
<dbReference type="EMBL" id="VSSQ01121503">
    <property type="protein sequence ID" value="MPN53891.1"/>
    <property type="molecule type" value="Genomic_DNA"/>
</dbReference>